<keyword evidence="3" id="KW-0732">Signal</keyword>
<dbReference type="Proteomes" id="UP001152485">
    <property type="component" value="Unassembled WGS sequence"/>
</dbReference>
<evidence type="ECO:0000256" key="3">
    <source>
        <dbReference type="RuleBase" id="RU363019"/>
    </source>
</evidence>
<sequence length="259" mass="27686">MKIKMNITCMALTTALLSSTIAHATIVEFQTTQGTFKVNLFDETTPKTVENFLSYVNSEGYQNSVIHRVETDFVVQGGGFYYNGKIPLNAITTNSPVANEPELSNVRGTIAMAKLSGQQNSATNQWFFNLSDNSANLDVQNGGFSVFGQVIDSGMEVVDKISKIPLCGSTPLVDFTAAQCADEGTEPAGNNFITINAITVIDDDPASAQMLTPVLNTLIDNVIAPEPEPETAPSKPASSGGSLFASLMLLAGVLIFRKY</sequence>
<dbReference type="PROSITE" id="PS50072">
    <property type="entry name" value="CSA_PPIASE_2"/>
    <property type="match status" value="1"/>
</dbReference>
<dbReference type="PRINTS" id="PR00153">
    <property type="entry name" value="CSAPPISMRASE"/>
</dbReference>
<keyword evidence="7" id="KW-1185">Reference proteome</keyword>
<comment type="catalytic activity">
    <reaction evidence="3">
        <text>[protein]-peptidylproline (omega=180) = [protein]-peptidylproline (omega=0)</text>
        <dbReference type="Rhea" id="RHEA:16237"/>
        <dbReference type="Rhea" id="RHEA-COMP:10747"/>
        <dbReference type="Rhea" id="RHEA-COMP:10748"/>
        <dbReference type="ChEBI" id="CHEBI:83833"/>
        <dbReference type="ChEBI" id="CHEBI:83834"/>
        <dbReference type="EC" id="5.2.1.8"/>
    </reaction>
</comment>
<dbReference type="InterPro" id="IPR029000">
    <property type="entry name" value="Cyclophilin-like_dom_sf"/>
</dbReference>
<dbReference type="EMBL" id="CAMAPC010000002">
    <property type="protein sequence ID" value="CAH9050907.1"/>
    <property type="molecule type" value="Genomic_DNA"/>
</dbReference>
<proteinExistence type="inferred from homology"/>
<evidence type="ECO:0000259" key="4">
    <source>
        <dbReference type="PROSITE" id="PS50072"/>
    </source>
</evidence>
<evidence type="ECO:0000313" key="7">
    <source>
        <dbReference type="Proteomes" id="UP001152467"/>
    </source>
</evidence>
<dbReference type="Pfam" id="PF00160">
    <property type="entry name" value="Pro_isomerase"/>
    <property type="match status" value="1"/>
</dbReference>
<comment type="caution">
    <text evidence="5">The sequence shown here is derived from an EMBL/GenBank/DDBJ whole genome shotgun (WGS) entry which is preliminary data.</text>
</comment>
<dbReference type="EMBL" id="CAMAPD010000009">
    <property type="protein sequence ID" value="CAH9059970.1"/>
    <property type="molecule type" value="Genomic_DNA"/>
</dbReference>
<evidence type="ECO:0000313" key="5">
    <source>
        <dbReference type="EMBL" id="CAH9050907.1"/>
    </source>
</evidence>
<evidence type="ECO:0000313" key="6">
    <source>
        <dbReference type="EMBL" id="CAH9059970.1"/>
    </source>
</evidence>
<feature type="domain" description="PPIase cyclophilin-type" evidence="4">
    <location>
        <begin position="23"/>
        <end position="182"/>
    </location>
</feature>
<dbReference type="GO" id="GO:0003755">
    <property type="term" value="F:peptidyl-prolyl cis-trans isomerase activity"/>
    <property type="evidence" value="ECO:0007669"/>
    <property type="project" value="UniProtKB-UniRule"/>
</dbReference>
<reference evidence="5 8" key="1">
    <citation type="submission" date="2022-07" db="EMBL/GenBank/DDBJ databases">
        <authorList>
            <person name="Criscuolo A."/>
        </authorList>
    </citation>
    <scope>NUCLEOTIDE SEQUENCE</scope>
    <source>
        <strain evidence="8">CIP 111951</strain>
        <strain evidence="5">CIP111854</strain>
        <strain evidence="6">CIP111951</strain>
    </source>
</reference>
<evidence type="ECO:0000256" key="1">
    <source>
        <dbReference type="ARBA" id="ARBA00023110"/>
    </source>
</evidence>
<dbReference type="PANTHER" id="PTHR43246">
    <property type="entry name" value="PEPTIDYL-PROLYL CIS-TRANS ISOMERASE CYP38, CHLOROPLASTIC"/>
    <property type="match status" value="1"/>
</dbReference>
<dbReference type="Proteomes" id="UP001152467">
    <property type="component" value="Unassembled WGS sequence"/>
</dbReference>
<dbReference type="Gene3D" id="2.40.100.10">
    <property type="entry name" value="Cyclophilin-like"/>
    <property type="match status" value="1"/>
</dbReference>
<dbReference type="InterPro" id="IPR002130">
    <property type="entry name" value="Cyclophilin-type_PPIase_dom"/>
</dbReference>
<dbReference type="SUPFAM" id="SSF50891">
    <property type="entry name" value="Cyclophilin-like"/>
    <property type="match status" value="1"/>
</dbReference>
<comment type="similarity">
    <text evidence="3">Belongs to the cyclophilin-type PPIase family.</text>
</comment>
<feature type="chain" id="PRO_5041011277" description="Peptidyl-prolyl cis-trans isomerase" evidence="3">
    <location>
        <begin position="25"/>
        <end position="259"/>
    </location>
</feature>
<evidence type="ECO:0000256" key="2">
    <source>
        <dbReference type="ARBA" id="ARBA00023235"/>
    </source>
</evidence>
<comment type="function">
    <text evidence="3">PPIases accelerate the folding of proteins. It catalyzes the cis-trans isomerization of proline imidic peptide bonds in oligopeptides.</text>
</comment>
<keyword evidence="2 3" id="KW-0413">Isomerase</keyword>
<keyword evidence="1 3" id="KW-0697">Rotamase</keyword>
<feature type="signal peptide" evidence="3">
    <location>
        <begin position="1"/>
        <end position="24"/>
    </location>
</feature>
<dbReference type="EC" id="5.2.1.8" evidence="3"/>
<gene>
    <name evidence="5" type="ORF">PSECIP111854_00628</name>
    <name evidence="6" type="ORF">PSECIP111951_02176</name>
</gene>
<dbReference type="AlphaFoldDB" id="A0A9W4QSA7"/>
<evidence type="ECO:0000313" key="8">
    <source>
        <dbReference type="Proteomes" id="UP001152485"/>
    </source>
</evidence>
<organism evidence="5 7">
    <name type="scientific">Pseudoalteromonas holothuriae</name>
    <dbReference type="NCBI Taxonomy" id="2963714"/>
    <lineage>
        <taxon>Bacteria</taxon>
        <taxon>Pseudomonadati</taxon>
        <taxon>Pseudomonadota</taxon>
        <taxon>Gammaproteobacteria</taxon>
        <taxon>Alteromonadales</taxon>
        <taxon>Pseudoalteromonadaceae</taxon>
        <taxon>Pseudoalteromonas</taxon>
    </lineage>
</organism>
<accession>A0A9W4QSA7</accession>
<protein>
    <recommendedName>
        <fullName evidence="3">Peptidyl-prolyl cis-trans isomerase</fullName>
        <shortName evidence="3">PPIase</shortName>
        <ecNumber evidence="3">5.2.1.8</ecNumber>
    </recommendedName>
</protein>
<dbReference type="InterPro" id="IPR044665">
    <property type="entry name" value="E_coli_cyclophilin_A-like"/>
</dbReference>
<name>A0A9W4QSA7_9GAMM</name>